<dbReference type="Gene3D" id="3.20.10.10">
    <property type="entry name" value="D-amino Acid Aminotransferase, subunit A, domain 2"/>
    <property type="match status" value="1"/>
</dbReference>
<dbReference type="Proteomes" id="UP000193309">
    <property type="component" value="Unassembled WGS sequence"/>
</dbReference>
<reference evidence="2" key="1">
    <citation type="submission" date="2017-04" db="EMBL/GenBank/DDBJ databases">
        <authorList>
            <person name="Varghese N."/>
            <person name="Submissions S."/>
        </authorList>
    </citation>
    <scope>NUCLEOTIDE SEQUENCE [LARGE SCALE GENOMIC DNA]</scope>
    <source>
        <strain evidence="2">VDS</strain>
    </source>
</reference>
<accession>A0A1X7K3I7</accession>
<sequence>MIHRWDGAALVECADPGTEPDVVDSWLVQDGHMAHPHLHVARFGHPEFMAAVPGRMPVEGAWFPRVEKHGPELYLRVRPAPPLRTQTVLWVPPTPDPRREPRVKGPDLRVLGELRAQARSHGADDAVLWTGDGLVAEGANCALAWWEDGRLMFPEHPRQLPSTTVQATREALSFTGTRPIAVEELMTFPVWAGSALHGWTEVTGWAEQVETPMSTAQVNTLLRWG</sequence>
<keyword evidence="1" id="KW-0808">Transferase</keyword>
<evidence type="ECO:0000313" key="2">
    <source>
        <dbReference type="Proteomes" id="UP000193309"/>
    </source>
</evidence>
<dbReference type="AlphaFoldDB" id="A0A1X7K3I7"/>
<dbReference type="STRING" id="1610489.SAMN06295981_2211"/>
<organism evidence="1 2">
    <name type="scientific">Corynebacterium pollutisoli</name>
    <dbReference type="NCBI Taxonomy" id="1610489"/>
    <lineage>
        <taxon>Bacteria</taxon>
        <taxon>Bacillati</taxon>
        <taxon>Actinomycetota</taxon>
        <taxon>Actinomycetes</taxon>
        <taxon>Mycobacteriales</taxon>
        <taxon>Corynebacteriaceae</taxon>
        <taxon>Corynebacterium</taxon>
    </lineage>
</organism>
<protein>
    <submittedName>
        <fullName evidence="1">Amino-transferase class IV</fullName>
    </submittedName>
</protein>
<dbReference type="InterPro" id="IPR001544">
    <property type="entry name" value="Aminotrans_IV"/>
</dbReference>
<dbReference type="Pfam" id="PF01063">
    <property type="entry name" value="Aminotran_4"/>
    <property type="match status" value="1"/>
</dbReference>
<dbReference type="SUPFAM" id="SSF56752">
    <property type="entry name" value="D-aminoacid aminotransferase-like PLP-dependent enzymes"/>
    <property type="match status" value="1"/>
</dbReference>
<proteinExistence type="predicted"/>
<dbReference type="GO" id="GO:0016740">
    <property type="term" value="F:transferase activity"/>
    <property type="evidence" value="ECO:0007669"/>
    <property type="project" value="UniProtKB-KW"/>
</dbReference>
<dbReference type="InterPro" id="IPR043132">
    <property type="entry name" value="BCAT-like_C"/>
</dbReference>
<evidence type="ECO:0000313" key="1">
    <source>
        <dbReference type="EMBL" id="SMG35457.1"/>
    </source>
</evidence>
<keyword evidence="2" id="KW-1185">Reference proteome</keyword>
<dbReference type="EMBL" id="FXAR01000008">
    <property type="protein sequence ID" value="SMG35457.1"/>
    <property type="molecule type" value="Genomic_DNA"/>
</dbReference>
<gene>
    <name evidence="1" type="ORF">SAMN06295981_2211</name>
</gene>
<dbReference type="RefSeq" id="WP_085550300.1">
    <property type="nucleotide sequence ID" value="NZ_FXAR01000008.1"/>
</dbReference>
<dbReference type="InterPro" id="IPR036038">
    <property type="entry name" value="Aminotransferase-like"/>
</dbReference>
<name>A0A1X7K3I7_9CORY</name>